<reference evidence="1" key="1">
    <citation type="submission" date="2023-08" db="EMBL/GenBank/DDBJ databases">
        <authorList>
            <person name="Alioto T."/>
            <person name="Alioto T."/>
            <person name="Gomez Garrido J."/>
        </authorList>
    </citation>
    <scope>NUCLEOTIDE SEQUENCE</scope>
</reference>
<keyword evidence="2" id="KW-1185">Reference proteome</keyword>
<dbReference type="Proteomes" id="UP001162480">
    <property type="component" value="Chromosome 4"/>
</dbReference>
<proteinExistence type="predicted"/>
<dbReference type="EMBL" id="OX597817">
    <property type="protein sequence ID" value="CAI9721747.1"/>
    <property type="molecule type" value="Genomic_DNA"/>
</dbReference>
<organism evidence="1 2">
    <name type="scientific">Octopus vulgaris</name>
    <name type="common">Common octopus</name>
    <dbReference type="NCBI Taxonomy" id="6645"/>
    <lineage>
        <taxon>Eukaryota</taxon>
        <taxon>Metazoa</taxon>
        <taxon>Spiralia</taxon>
        <taxon>Lophotrochozoa</taxon>
        <taxon>Mollusca</taxon>
        <taxon>Cephalopoda</taxon>
        <taxon>Coleoidea</taxon>
        <taxon>Octopodiformes</taxon>
        <taxon>Octopoda</taxon>
        <taxon>Incirrata</taxon>
        <taxon>Octopodidae</taxon>
        <taxon>Octopus</taxon>
    </lineage>
</organism>
<sequence length="77" mass="8907">MNWKRVVDEPSFENEDLGRMFNERPLTASTKDETGIKFTDILMLIGVDLGIGKLSIWKSYVRISQLIFETCRKLKAL</sequence>
<accession>A0AA36F268</accession>
<gene>
    <name evidence="1" type="ORF">OCTVUL_1B019953</name>
</gene>
<name>A0AA36F268_OCTVU</name>
<evidence type="ECO:0000313" key="2">
    <source>
        <dbReference type="Proteomes" id="UP001162480"/>
    </source>
</evidence>
<dbReference type="AlphaFoldDB" id="A0AA36F268"/>
<evidence type="ECO:0000313" key="1">
    <source>
        <dbReference type="EMBL" id="CAI9721747.1"/>
    </source>
</evidence>
<protein>
    <submittedName>
        <fullName evidence="1">Uncharacterized protein</fullName>
    </submittedName>
</protein>